<feature type="non-terminal residue" evidence="2">
    <location>
        <position position="42"/>
    </location>
</feature>
<dbReference type="AlphaFoldDB" id="A0A699VZH7"/>
<feature type="non-terminal residue" evidence="2">
    <location>
        <position position="1"/>
    </location>
</feature>
<evidence type="ECO:0000256" key="1">
    <source>
        <dbReference type="SAM" id="MobiDB-lite"/>
    </source>
</evidence>
<reference evidence="2" key="1">
    <citation type="journal article" date="2019" name="Sci. Rep.">
        <title>Draft genome of Tanacetum cinerariifolium, the natural source of mosquito coil.</title>
        <authorList>
            <person name="Yamashiro T."/>
            <person name="Shiraishi A."/>
            <person name="Satake H."/>
            <person name="Nakayama K."/>
        </authorList>
    </citation>
    <scope>NUCLEOTIDE SEQUENCE</scope>
</reference>
<accession>A0A699VZH7</accession>
<gene>
    <name evidence="2" type="ORF">Tci_911812</name>
</gene>
<name>A0A699VZH7_TANCI</name>
<comment type="caution">
    <text evidence="2">The sequence shown here is derived from an EMBL/GenBank/DDBJ whole genome shotgun (WGS) entry which is preliminary data.</text>
</comment>
<protein>
    <submittedName>
        <fullName evidence="2">Uncharacterized protein</fullName>
    </submittedName>
</protein>
<dbReference type="EMBL" id="BKCJ011523242">
    <property type="protein sequence ID" value="GFD39843.1"/>
    <property type="molecule type" value="Genomic_DNA"/>
</dbReference>
<evidence type="ECO:0000313" key="2">
    <source>
        <dbReference type="EMBL" id="GFD39843.1"/>
    </source>
</evidence>
<sequence length="42" mass="4115">VPADGVHAESIDFVEFGVPAASESVPAVHSNDPAASSPLSPG</sequence>
<feature type="region of interest" description="Disordered" evidence="1">
    <location>
        <begin position="23"/>
        <end position="42"/>
    </location>
</feature>
<proteinExistence type="predicted"/>
<organism evidence="2">
    <name type="scientific">Tanacetum cinerariifolium</name>
    <name type="common">Dalmatian daisy</name>
    <name type="synonym">Chrysanthemum cinerariifolium</name>
    <dbReference type="NCBI Taxonomy" id="118510"/>
    <lineage>
        <taxon>Eukaryota</taxon>
        <taxon>Viridiplantae</taxon>
        <taxon>Streptophyta</taxon>
        <taxon>Embryophyta</taxon>
        <taxon>Tracheophyta</taxon>
        <taxon>Spermatophyta</taxon>
        <taxon>Magnoliopsida</taxon>
        <taxon>eudicotyledons</taxon>
        <taxon>Gunneridae</taxon>
        <taxon>Pentapetalae</taxon>
        <taxon>asterids</taxon>
        <taxon>campanulids</taxon>
        <taxon>Asterales</taxon>
        <taxon>Asteraceae</taxon>
        <taxon>Asteroideae</taxon>
        <taxon>Anthemideae</taxon>
        <taxon>Anthemidinae</taxon>
        <taxon>Tanacetum</taxon>
    </lineage>
</organism>
<feature type="compositionally biased region" description="Polar residues" evidence="1">
    <location>
        <begin position="33"/>
        <end position="42"/>
    </location>
</feature>